<comment type="caution">
    <text evidence="1">The sequence shown here is derived from an EMBL/GenBank/DDBJ whole genome shotgun (WGS) entry which is preliminary data.</text>
</comment>
<dbReference type="OrthoDB" id="449487at2759"/>
<name>A0A7J7KNM6_BUGNE</name>
<evidence type="ECO:0000313" key="1">
    <source>
        <dbReference type="EMBL" id="KAF6039748.1"/>
    </source>
</evidence>
<gene>
    <name evidence="1" type="ORF">EB796_001953</name>
</gene>
<accession>A0A7J7KNM6</accession>
<sequence>MHDPTSSSTACIVFNSCYCTSPAPVIVCHLNKHHLGQSRYSRGSPANSANRDITLEARKTPGHTNGCMTYVWHSQKKVFCGDAILIRVVDEQTSNKEMLTSFTPLFTHRYLLYQMNTVSSQLMTTLVSHGLPWAKKRCITQG</sequence>
<dbReference type="Proteomes" id="UP000593567">
    <property type="component" value="Unassembled WGS sequence"/>
</dbReference>
<proteinExistence type="predicted"/>
<keyword evidence="2" id="KW-1185">Reference proteome</keyword>
<dbReference type="InterPro" id="IPR036866">
    <property type="entry name" value="RibonucZ/Hydroxyglut_hydro"/>
</dbReference>
<dbReference type="EMBL" id="VXIV02000213">
    <property type="protein sequence ID" value="KAF6039748.1"/>
    <property type="molecule type" value="Genomic_DNA"/>
</dbReference>
<organism evidence="1 2">
    <name type="scientific">Bugula neritina</name>
    <name type="common">Brown bryozoan</name>
    <name type="synonym">Sertularia neritina</name>
    <dbReference type="NCBI Taxonomy" id="10212"/>
    <lineage>
        <taxon>Eukaryota</taxon>
        <taxon>Metazoa</taxon>
        <taxon>Spiralia</taxon>
        <taxon>Lophotrochozoa</taxon>
        <taxon>Bryozoa</taxon>
        <taxon>Gymnolaemata</taxon>
        <taxon>Cheilostomatida</taxon>
        <taxon>Flustrina</taxon>
        <taxon>Buguloidea</taxon>
        <taxon>Bugulidae</taxon>
        <taxon>Bugula</taxon>
    </lineage>
</organism>
<reference evidence="1" key="1">
    <citation type="submission" date="2020-06" db="EMBL/GenBank/DDBJ databases">
        <title>Draft genome of Bugula neritina, a colonial animal packing powerful symbionts and potential medicines.</title>
        <authorList>
            <person name="Rayko M."/>
        </authorList>
    </citation>
    <scope>NUCLEOTIDE SEQUENCE [LARGE SCALE GENOMIC DNA]</scope>
    <source>
        <strain evidence="1">Kwan_BN1</strain>
    </source>
</reference>
<dbReference type="AlphaFoldDB" id="A0A7J7KNM6"/>
<dbReference type="Gene3D" id="3.60.15.10">
    <property type="entry name" value="Ribonuclease Z/Hydroxyacylglutathione hydrolase-like"/>
    <property type="match status" value="1"/>
</dbReference>
<protein>
    <submittedName>
        <fullName evidence="1">Uncharacterized protein</fullName>
    </submittedName>
</protein>
<evidence type="ECO:0000313" key="2">
    <source>
        <dbReference type="Proteomes" id="UP000593567"/>
    </source>
</evidence>
<dbReference type="SUPFAM" id="SSF56281">
    <property type="entry name" value="Metallo-hydrolase/oxidoreductase"/>
    <property type="match status" value="1"/>
</dbReference>